<evidence type="ECO:0000256" key="1">
    <source>
        <dbReference type="ARBA" id="ARBA00001974"/>
    </source>
</evidence>
<reference evidence="10 11" key="2">
    <citation type="submission" date="2019-08" db="EMBL/GenBank/DDBJ databases">
        <title>Jejuicoccus antrihumi gen. nov., sp. nov., a new member of the family Dermacoccaceae isolated from a cave.</title>
        <authorList>
            <person name="Schumann P."/>
            <person name="Kim I.S."/>
        </authorList>
    </citation>
    <scope>NUCLEOTIDE SEQUENCE [LARGE SCALE GENOMIC DNA]</scope>
    <source>
        <strain evidence="10 11">C5-26</strain>
    </source>
</reference>
<accession>A0A563DXJ4</accession>
<evidence type="ECO:0000313" key="10">
    <source>
        <dbReference type="EMBL" id="TWP34936.1"/>
    </source>
</evidence>
<dbReference type="GO" id="GO:0050660">
    <property type="term" value="F:flavin adenine dinucleotide binding"/>
    <property type="evidence" value="ECO:0007669"/>
    <property type="project" value="InterPro"/>
</dbReference>
<evidence type="ECO:0000256" key="4">
    <source>
        <dbReference type="ARBA" id="ARBA00022827"/>
    </source>
</evidence>
<keyword evidence="11" id="KW-1185">Reference proteome</keyword>
<dbReference type="InterPro" id="IPR009100">
    <property type="entry name" value="AcylCoA_DH/oxidase_NM_dom_sf"/>
</dbReference>
<dbReference type="InterPro" id="IPR006091">
    <property type="entry name" value="Acyl-CoA_Oxase/DH_mid-dom"/>
</dbReference>
<feature type="domain" description="Acyl-CoA dehydrogenase/oxidase C-terminal" evidence="7">
    <location>
        <begin position="237"/>
        <end position="377"/>
    </location>
</feature>
<dbReference type="Gene3D" id="2.40.110.10">
    <property type="entry name" value="Butyryl-CoA Dehydrogenase, subunit A, domain 2"/>
    <property type="match status" value="1"/>
</dbReference>
<evidence type="ECO:0000259" key="7">
    <source>
        <dbReference type="Pfam" id="PF00441"/>
    </source>
</evidence>
<name>A0A563DXJ4_9MICO</name>
<feature type="domain" description="Acyl-CoA dehydrogenase/oxidase N-terminal" evidence="9">
    <location>
        <begin position="7"/>
        <end position="119"/>
    </location>
</feature>
<dbReference type="PIRSF" id="PIRSF016578">
    <property type="entry name" value="HsaA"/>
    <property type="match status" value="1"/>
</dbReference>
<dbReference type="EMBL" id="VCQV01000023">
    <property type="protein sequence ID" value="TWP34936.1"/>
    <property type="molecule type" value="Genomic_DNA"/>
</dbReference>
<dbReference type="InterPro" id="IPR036250">
    <property type="entry name" value="AcylCo_DH-like_C"/>
</dbReference>
<dbReference type="RefSeq" id="WP_146318034.1">
    <property type="nucleotide sequence ID" value="NZ_VCQV01000023.1"/>
</dbReference>
<dbReference type="Pfam" id="PF00441">
    <property type="entry name" value="Acyl-CoA_dh_1"/>
    <property type="match status" value="1"/>
</dbReference>
<dbReference type="FunFam" id="2.40.110.10:FF:000002">
    <property type="entry name" value="Acyl-CoA dehydrogenase fadE12"/>
    <property type="match status" value="1"/>
</dbReference>
<dbReference type="InterPro" id="IPR009075">
    <property type="entry name" value="AcylCo_DH/oxidase_C"/>
</dbReference>
<gene>
    <name evidence="10" type="ORF">FGL98_15425</name>
</gene>
<dbReference type="AlphaFoldDB" id="A0A563DXJ4"/>
<dbReference type="InterPro" id="IPR013786">
    <property type="entry name" value="AcylCoA_DH/ox_N"/>
</dbReference>
<evidence type="ECO:0000256" key="3">
    <source>
        <dbReference type="ARBA" id="ARBA00022630"/>
    </source>
</evidence>
<evidence type="ECO:0000256" key="6">
    <source>
        <dbReference type="RuleBase" id="RU362125"/>
    </source>
</evidence>
<dbReference type="PANTHER" id="PTHR43884:SF12">
    <property type="entry name" value="ISOVALERYL-COA DEHYDROGENASE, MITOCHONDRIAL-RELATED"/>
    <property type="match status" value="1"/>
</dbReference>
<dbReference type="InterPro" id="IPR006089">
    <property type="entry name" value="Acyl-CoA_DH_CS"/>
</dbReference>
<organism evidence="10 11">
    <name type="scientific">Leekyejoonella antrihumi</name>
    <dbReference type="NCBI Taxonomy" id="1660198"/>
    <lineage>
        <taxon>Bacteria</taxon>
        <taxon>Bacillati</taxon>
        <taxon>Actinomycetota</taxon>
        <taxon>Actinomycetes</taxon>
        <taxon>Micrococcales</taxon>
        <taxon>Dermacoccaceae</taxon>
        <taxon>Leekyejoonella</taxon>
    </lineage>
</organism>
<dbReference type="Proteomes" id="UP000320244">
    <property type="component" value="Unassembled WGS sequence"/>
</dbReference>
<dbReference type="InterPro" id="IPR046373">
    <property type="entry name" value="Acyl-CoA_Oxase/DH_mid-dom_sf"/>
</dbReference>
<dbReference type="OrthoDB" id="2769798at2"/>
<keyword evidence="5 6" id="KW-0560">Oxidoreductase</keyword>
<comment type="cofactor">
    <cofactor evidence="1 6">
        <name>FAD</name>
        <dbReference type="ChEBI" id="CHEBI:57692"/>
    </cofactor>
</comment>
<proteinExistence type="inferred from homology"/>
<dbReference type="FunFam" id="1.20.140.10:FF:000001">
    <property type="entry name" value="Acyl-CoA dehydrogenase"/>
    <property type="match status" value="1"/>
</dbReference>
<reference evidence="10 11" key="1">
    <citation type="submission" date="2019-05" db="EMBL/GenBank/DDBJ databases">
        <authorList>
            <person name="Lee S.D."/>
        </authorList>
    </citation>
    <scope>NUCLEOTIDE SEQUENCE [LARGE SCALE GENOMIC DNA]</scope>
    <source>
        <strain evidence="10 11">C5-26</strain>
    </source>
</reference>
<dbReference type="InterPro" id="IPR037069">
    <property type="entry name" value="AcylCoA_DH/ox_N_sf"/>
</dbReference>
<comment type="caution">
    <text evidence="10">The sequence shown here is derived from an EMBL/GenBank/DDBJ whole genome shotgun (WGS) entry which is preliminary data.</text>
</comment>
<dbReference type="Gene3D" id="1.20.140.10">
    <property type="entry name" value="Butyryl-CoA Dehydrogenase, subunit A, domain 3"/>
    <property type="match status" value="1"/>
</dbReference>
<dbReference type="Pfam" id="PF02770">
    <property type="entry name" value="Acyl-CoA_dh_M"/>
    <property type="match status" value="1"/>
</dbReference>
<evidence type="ECO:0000256" key="5">
    <source>
        <dbReference type="ARBA" id="ARBA00023002"/>
    </source>
</evidence>
<dbReference type="SUPFAM" id="SSF56645">
    <property type="entry name" value="Acyl-CoA dehydrogenase NM domain-like"/>
    <property type="match status" value="1"/>
</dbReference>
<dbReference type="PANTHER" id="PTHR43884">
    <property type="entry name" value="ACYL-COA DEHYDROGENASE"/>
    <property type="match status" value="1"/>
</dbReference>
<dbReference type="Pfam" id="PF02771">
    <property type="entry name" value="Acyl-CoA_dh_N"/>
    <property type="match status" value="1"/>
</dbReference>
<dbReference type="PROSITE" id="PS00072">
    <property type="entry name" value="ACYL_COA_DH_1"/>
    <property type="match status" value="1"/>
</dbReference>
<evidence type="ECO:0000313" key="11">
    <source>
        <dbReference type="Proteomes" id="UP000320244"/>
    </source>
</evidence>
<protein>
    <submittedName>
        <fullName evidence="10">Acyl-CoA dehydrogenase</fullName>
    </submittedName>
</protein>
<keyword evidence="3 6" id="KW-0285">Flavoprotein</keyword>
<dbReference type="GO" id="GO:0003995">
    <property type="term" value="F:acyl-CoA dehydrogenase activity"/>
    <property type="evidence" value="ECO:0007669"/>
    <property type="project" value="InterPro"/>
</dbReference>
<comment type="similarity">
    <text evidence="2 6">Belongs to the acyl-CoA dehydrogenase family.</text>
</comment>
<feature type="domain" description="Acyl-CoA oxidase/dehydrogenase middle" evidence="8">
    <location>
        <begin position="123"/>
        <end position="217"/>
    </location>
</feature>
<sequence length="387" mass="42716">MKRPLMTPDHETFRTSFDRFLDAKVLPRWDEFERDGIVDRSVWKEAGSAGFLALEVPEEFGGAESTDFCFNAVLGEQINARVMRGFGLTLHNDIVVPYLMRLGTREQQRRWLPGMVTGDIIAAIAMTEPGAGSDLSGISTRARRTTTGYVVNGQKTFITNGQNADIIVTAVRTDDDPYGGLSLLVIERGMPGFDRGRNLDKLGMHAQDTSELFFDNVEVPAENLLGQENKAFGHLVDNLPRERLSIAVGAVAAAERAIALTIEYVRDRAAFRKHLSDLQNTRFVLADLATQTRMARVFVDDCITRHNAGELGVDEAAMVKLACTENQVHVVDRCLQLHGGFGYMAETQIGQLWRDSRPQTIYGGASEVMKHIIGKSLVSTTPAEGKS</sequence>
<evidence type="ECO:0000259" key="9">
    <source>
        <dbReference type="Pfam" id="PF02771"/>
    </source>
</evidence>
<dbReference type="Gene3D" id="1.10.540.10">
    <property type="entry name" value="Acyl-CoA dehydrogenase/oxidase, N-terminal domain"/>
    <property type="match status" value="1"/>
</dbReference>
<keyword evidence="4 6" id="KW-0274">FAD</keyword>
<evidence type="ECO:0000259" key="8">
    <source>
        <dbReference type="Pfam" id="PF02770"/>
    </source>
</evidence>
<evidence type="ECO:0000256" key="2">
    <source>
        <dbReference type="ARBA" id="ARBA00009347"/>
    </source>
</evidence>
<dbReference type="SUPFAM" id="SSF47203">
    <property type="entry name" value="Acyl-CoA dehydrogenase C-terminal domain-like"/>
    <property type="match status" value="1"/>
</dbReference>